<dbReference type="InterPro" id="IPR002938">
    <property type="entry name" value="FAD-bd"/>
</dbReference>
<proteinExistence type="inferred from homology"/>
<feature type="transmembrane region" description="Helical" evidence="5">
    <location>
        <begin position="373"/>
        <end position="392"/>
    </location>
</feature>
<dbReference type="PANTHER" id="PTHR47356">
    <property type="entry name" value="FAD-DEPENDENT MONOOXYGENASE ASQG-RELATED"/>
    <property type="match status" value="1"/>
</dbReference>
<keyword evidence="5" id="KW-1133">Transmembrane helix</keyword>
<feature type="domain" description="FAD-binding" evidence="6">
    <location>
        <begin position="6"/>
        <end position="355"/>
    </location>
</feature>
<dbReference type="SUPFAM" id="SSF51905">
    <property type="entry name" value="FAD/NAD(P)-binding domain"/>
    <property type="match status" value="1"/>
</dbReference>
<gene>
    <name evidence="7" type="ORF">BGZ95_011984</name>
</gene>
<evidence type="ECO:0000256" key="4">
    <source>
        <dbReference type="ARBA" id="ARBA00023002"/>
    </source>
</evidence>
<keyword evidence="8" id="KW-1185">Reference proteome</keyword>
<keyword evidence="2" id="KW-0285">Flavoprotein</keyword>
<evidence type="ECO:0000256" key="5">
    <source>
        <dbReference type="SAM" id="Phobius"/>
    </source>
</evidence>
<evidence type="ECO:0000256" key="3">
    <source>
        <dbReference type="ARBA" id="ARBA00022827"/>
    </source>
</evidence>
<evidence type="ECO:0000256" key="1">
    <source>
        <dbReference type="ARBA" id="ARBA00007992"/>
    </source>
</evidence>
<evidence type="ECO:0000256" key="2">
    <source>
        <dbReference type="ARBA" id="ARBA00022630"/>
    </source>
</evidence>
<protein>
    <recommendedName>
        <fullName evidence="6">FAD-binding domain-containing protein</fullName>
    </recommendedName>
</protein>
<comment type="caution">
    <text evidence="7">The sequence shown here is derived from an EMBL/GenBank/DDBJ whole genome shotgun (WGS) entry which is preliminary data.</text>
</comment>
<dbReference type="GO" id="GO:0004497">
    <property type="term" value="F:monooxygenase activity"/>
    <property type="evidence" value="ECO:0007669"/>
    <property type="project" value="InterPro"/>
</dbReference>
<dbReference type="AlphaFoldDB" id="A0AAD4DL52"/>
<dbReference type="Gene3D" id="3.50.50.60">
    <property type="entry name" value="FAD/NAD(P)-binding domain"/>
    <property type="match status" value="1"/>
</dbReference>
<accession>A0AAD4DL52</accession>
<dbReference type="Pfam" id="PF01494">
    <property type="entry name" value="FAD_binding_3"/>
    <property type="match status" value="1"/>
</dbReference>
<comment type="similarity">
    <text evidence="1">Belongs to the paxM FAD-dependent monooxygenase family.</text>
</comment>
<dbReference type="InterPro" id="IPR050562">
    <property type="entry name" value="FAD_mOase_fung"/>
</dbReference>
<dbReference type="GO" id="GO:0071949">
    <property type="term" value="F:FAD binding"/>
    <property type="evidence" value="ECO:0007669"/>
    <property type="project" value="InterPro"/>
</dbReference>
<keyword evidence="5" id="KW-0812">Transmembrane</keyword>
<evidence type="ECO:0000313" key="7">
    <source>
        <dbReference type="EMBL" id="KAG0279881.1"/>
    </source>
</evidence>
<keyword evidence="4" id="KW-0560">Oxidoreductase</keyword>
<keyword evidence="3" id="KW-0274">FAD</keyword>
<evidence type="ECO:0000259" key="6">
    <source>
        <dbReference type="Pfam" id="PF01494"/>
    </source>
</evidence>
<reference evidence="7" key="1">
    <citation type="journal article" date="2020" name="Fungal Divers.">
        <title>Resolving the Mortierellaceae phylogeny through synthesis of multi-gene phylogenetics and phylogenomics.</title>
        <authorList>
            <person name="Vandepol N."/>
            <person name="Liber J."/>
            <person name="Desiro A."/>
            <person name="Na H."/>
            <person name="Kennedy M."/>
            <person name="Barry K."/>
            <person name="Grigoriev I.V."/>
            <person name="Miller A.N."/>
            <person name="O'Donnell K."/>
            <person name="Stajich J.E."/>
            <person name="Bonito G."/>
        </authorList>
    </citation>
    <scope>NUCLEOTIDE SEQUENCE</scope>
    <source>
        <strain evidence="7">NRRL 28262</strain>
    </source>
</reference>
<dbReference type="PANTHER" id="PTHR47356:SF2">
    <property type="entry name" value="FAD-BINDING DOMAIN-CONTAINING PROTEIN-RELATED"/>
    <property type="match status" value="1"/>
</dbReference>
<dbReference type="EMBL" id="JAAAIL010000096">
    <property type="protein sequence ID" value="KAG0279881.1"/>
    <property type="molecule type" value="Genomic_DNA"/>
</dbReference>
<sequence>MSAAYKTNVLIVGAGLGGLLLGALLEKAGIPYTIFERATTVKPLGSAMVVGSTLLPVFEQLGIYDELLTIGKHITHTHSFKESLDHLMDLDLRSAEEYTGYAQYIVARPKLYDLILKQVPAHNIHFGHRVSNITEKDDKVNIHLSNGTTFEGAIVVGADGAYSTVRQRMYEQLTAKGELPKSDQEDLPFCCTNLVGQTKVLDPKDFPVVAESLSHYNTMHGHNKPYSAAMKQRSKDTGSSEWDADPAQTMCDETRNFAVPLGGGKTGTMGDLYDSTPKECISKVMLEEKVFDTWHHRRFVLLGDACHKLNPAGGHGAVTAMHDAIALANLLYAMPTTTLDEITSVFEEYRQERYPAVIESFNSGQQLSKIHQAGYVGAVVSFLMSHIPMWLWRIMMAQTVRFRPQVGFMKRIELKGTIVPVFSPSEQKARDVFESHQ</sequence>
<dbReference type="InterPro" id="IPR036188">
    <property type="entry name" value="FAD/NAD-bd_sf"/>
</dbReference>
<evidence type="ECO:0000313" key="8">
    <source>
        <dbReference type="Proteomes" id="UP001194580"/>
    </source>
</evidence>
<name>A0AAD4DL52_9FUNG</name>
<dbReference type="Proteomes" id="UP001194580">
    <property type="component" value="Unassembled WGS sequence"/>
</dbReference>
<organism evidence="7 8">
    <name type="scientific">Linnemannia exigua</name>
    <dbReference type="NCBI Taxonomy" id="604196"/>
    <lineage>
        <taxon>Eukaryota</taxon>
        <taxon>Fungi</taxon>
        <taxon>Fungi incertae sedis</taxon>
        <taxon>Mucoromycota</taxon>
        <taxon>Mortierellomycotina</taxon>
        <taxon>Mortierellomycetes</taxon>
        <taxon>Mortierellales</taxon>
        <taxon>Mortierellaceae</taxon>
        <taxon>Linnemannia</taxon>
    </lineage>
</organism>
<dbReference type="PRINTS" id="PR00420">
    <property type="entry name" value="RNGMNOXGNASE"/>
</dbReference>
<keyword evidence="5" id="KW-0472">Membrane</keyword>